<dbReference type="GO" id="GO:0002250">
    <property type="term" value="P:adaptive immune response"/>
    <property type="evidence" value="ECO:0007669"/>
    <property type="project" value="UniProtKB-KW"/>
</dbReference>
<evidence type="ECO:0000256" key="4">
    <source>
        <dbReference type="ARBA" id="ARBA00022525"/>
    </source>
</evidence>
<reference evidence="13" key="1">
    <citation type="submission" date="2025-08" db="UniProtKB">
        <authorList>
            <consortium name="Ensembl"/>
        </authorList>
    </citation>
    <scope>IDENTIFICATION</scope>
</reference>
<dbReference type="Gene3D" id="2.60.40.10">
    <property type="entry name" value="Immunoglobulins"/>
    <property type="match status" value="1"/>
</dbReference>
<evidence type="ECO:0000259" key="12">
    <source>
        <dbReference type="PROSITE" id="PS50835"/>
    </source>
</evidence>
<keyword evidence="8" id="KW-0472">Membrane</keyword>
<keyword evidence="5" id="KW-0732">Signal</keyword>
<dbReference type="Ensembl" id="ENSOABT00000035422.2">
    <property type="protein sequence ID" value="ENSOABP00000034463.1"/>
    <property type="gene ID" value="ENSOABG00000015849.2"/>
</dbReference>
<dbReference type="FunFam" id="2.60.40.10:FF:001072">
    <property type="entry name" value="Immunoglobulin heavy variable V1-24"/>
    <property type="match status" value="1"/>
</dbReference>
<feature type="domain" description="Ig-like" evidence="12">
    <location>
        <begin position="13"/>
        <end position="110"/>
    </location>
</feature>
<keyword evidence="3" id="KW-1003">Cell membrane</keyword>
<proteinExistence type="predicted"/>
<dbReference type="SMART" id="SM00409">
    <property type="entry name" value="IG"/>
    <property type="match status" value="1"/>
</dbReference>
<sequence>MCGRHIANSSSFISISQLDQSSNELKRPGETVKMSCIVSGYTMTSGYFSWIRQRAGKALEWIGRMDSGSNSASYSSSFQSRFLMTEDVPSSTQYLEIKSLTAEDSAVYFCARHTTVSETRGAGAQKPY</sequence>
<dbReference type="InterPro" id="IPR013106">
    <property type="entry name" value="Ig_V-set"/>
</dbReference>
<keyword evidence="4" id="KW-0964">Secreted</keyword>
<dbReference type="OMA" id="YCAREAM"/>
<evidence type="ECO:0000256" key="2">
    <source>
        <dbReference type="ARBA" id="ARBA00004613"/>
    </source>
</evidence>
<dbReference type="GO" id="GO:0005886">
    <property type="term" value="C:plasma membrane"/>
    <property type="evidence" value="ECO:0007669"/>
    <property type="project" value="UniProtKB-SubCell"/>
</dbReference>
<evidence type="ECO:0000313" key="13">
    <source>
        <dbReference type="Ensembl" id="ENSOABP00000034463.1"/>
    </source>
</evidence>
<dbReference type="Proteomes" id="UP000472276">
    <property type="component" value="Unassembled WGS sequence"/>
</dbReference>
<keyword evidence="10" id="KW-0393">Immunoglobulin domain</keyword>
<reference evidence="13" key="2">
    <citation type="submission" date="2025-09" db="UniProtKB">
        <authorList>
            <consortium name="Ensembl"/>
        </authorList>
    </citation>
    <scope>IDENTIFICATION</scope>
</reference>
<evidence type="ECO:0000256" key="3">
    <source>
        <dbReference type="ARBA" id="ARBA00022475"/>
    </source>
</evidence>
<dbReference type="SMART" id="SM00406">
    <property type="entry name" value="IGv"/>
    <property type="match status" value="1"/>
</dbReference>
<dbReference type="AlphaFoldDB" id="A0A668U6E5"/>
<dbReference type="InterPro" id="IPR036179">
    <property type="entry name" value="Ig-like_dom_sf"/>
</dbReference>
<dbReference type="GO" id="GO:0005576">
    <property type="term" value="C:extracellular region"/>
    <property type="evidence" value="ECO:0007669"/>
    <property type="project" value="UniProtKB-SubCell"/>
</dbReference>
<evidence type="ECO:0000256" key="5">
    <source>
        <dbReference type="ARBA" id="ARBA00022729"/>
    </source>
</evidence>
<evidence type="ECO:0000256" key="10">
    <source>
        <dbReference type="ARBA" id="ARBA00023319"/>
    </source>
</evidence>
<evidence type="ECO:0000256" key="11">
    <source>
        <dbReference type="ARBA" id="ARBA00043265"/>
    </source>
</evidence>
<evidence type="ECO:0000256" key="6">
    <source>
        <dbReference type="ARBA" id="ARBA00022859"/>
    </source>
</evidence>
<dbReference type="InterPro" id="IPR013783">
    <property type="entry name" value="Ig-like_fold"/>
</dbReference>
<dbReference type="InterPro" id="IPR050199">
    <property type="entry name" value="IgHV"/>
</dbReference>
<keyword evidence="7" id="KW-1064">Adaptive immunity</keyword>
<keyword evidence="11" id="KW-1280">Immunoglobulin</keyword>
<organism evidence="13 14">
    <name type="scientific">Oreochromis aureus</name>
    <name type="common">Israeli tilapia</name>
    <name type="synonym">Chromis aureus</name>
    <dbReference type="NCBI Taxonomy" id="47969"/>
    <lineage>
        <taxon>Eukaryota</taxon>
        <taxon>Metazoa</taxon>
        <taxon>Chordata</taxon>
        <taxon>Craniata</taxon>
        <taxon>Vertebrata</taxon>
        <taxon>Euteleostomi</taxon>
        <taxon>Actinopterygii</taxon>
        <taxon>Neopterygii</taxon>
        <taxon>Teleostei</taxon>
        <taxon>Neoteleostei</taxon>
        <taxon>Acanthomorphata</taxon>
        <taxon>Ovalentaria</taxon>
        <taxon>Cichlomorphae</taxon>
        <taxon>Cichliformes</taxon>
        <taxon>Cichlidae</taxon>
        <taxon>African cichlids</taxon>
        <taxon>Pseudocrenilabrinae</taxon>
        <taxon>Oreochromini</taxon>
        <taxon>Oreochromis</taxon>
    </lineage>
</organism>
<evidence type="ECO:0000256" key="8">
    <source>
        <dbReference type="ARBA" id="ARBA00023136"/>
    </source>
</evidence>
<evidence type="ECO:0000313" key="14">
    <source>
        <dbReference type="Proteomes" id="UP000472276"/>
    </source>
</evidence>
<dbReference type="PANTHER" id="PTHR23266">
    <property type="entry name" value="IMMUNOGLOBULIN HEAVY CHAIN"/>
    <property type="match status" value="1"/>
</dbReference>
<dbReference type="SUPFAM" id="SSF48726">
    <property type="entry name" value="Immunoglobulin"/>
    <property type="match status" value="1"/>
</dbReference>
<dbReference type="PROSITE" id="PS50835">
    <property type="entry name" value="IG_LIKE"/>
    <property type="match status" value="1"/>
</dbReference>
<accession>A0A668U6E5</accession>
<name>A0A668U6E5_OREAU</name>
<protein>
    <recommendedName>
        <fullName evidence="12">Ig-like domain-containing protein</fullName>
    </recommendedName>
</protein>
<keyword evidence="14" id="KW-1185">Reference proteome</keyword>
<dbReference type="InterPro" id="IPR007110">
    <property type="entry name" value="Ig-like_dom"/>
</dbReference>
<dbReference type="GO" id="GO:0019814">
    <property type="term" value="C:immunoglobulin complex"/>
    <property type="evidence" value="ECO:0007669"/>
    <property type="project" value="UniProtKB-KW"/>
</dbReference>
<comment type="subcellular location">
    <subcellularLocation>
        <location evidence="1">Cell membrane</location>
    </subcellularLocation>
    <subcellularLocation>
        <location evidence="2">Secreted</location>
    </subcellularLocation>
</comment>
<dbReference type="Pfam" id="PF07686">
    <property type="entry name" value="V-set"/>
    <property type="match status" value="1"/>
</dbReference>
<evidence type="ECO:0000256" key="9">
    <source>
        <dbReference type="ARBA" id="ARBA00023157"/>
    </source>
</evidence>
<keyword evidence="9" id="KW-1015">Disulfide bond</keyword>
<evidence type="ECO:0000256" key="7">
    <source>
        <dbReference type="ARBA" id="ARBA00023130"/>
    </source>
</evidence>
<keyword evidence="6" id="KW-0391">Immunity</keyword>
<dbReference type="InterPro" id="IPR003599">
    <property type="entry name" value="Ig_sub"/>
</dbReference>
<evidence type="ECO:0000256" key="1">
    <source>
        <dbReference type="ARBA" id="ARBA00004236"/>
    </source>
</evidence>